<feature type="compositionally biased region" description="Basic and acidic residues" evidence="2">
    <location>
        <begin position="434"/>
        <end position="443"/>
    </location>
</feature>
<feature type="region of interest" description="Disordered" evidence="2">
    <location>
        <begin position="212"/>
        <end position="273"/>
    </location>
</feature>
<name>A0A1M7ZNU7_9HYPH</name>
<keyword evidence="4" id="KW-1185">Reference proteome</keyword>
<dbReference type="Proteomes" id="UP000186406">
    <property type="component" value="Unassembled WGS sequence"/>
</dbReference>
<dbReference type="AlphaFoldDB" id="A0A1M7ZNU7"/>
<organism evidence="3 4">
    <name type="scientific">Pseudoxanthobacter soli DSM 19599</name>
    <dbReference type="NCBI Taxonomy" id="1123029"/>
    <lineage>
        <taxon>Bacteria</taxon>
        <taxon>Pseudomonadati</taxon>
        <taxon>Pseudomonadota</taxon>
        <taxon>Alphaproteobacteria</taxon>
        <taxon>Hyphomicrobiales</taxon>
        <taxon>Segnochrobactraceae</taxon>
        <taxon>Pseudoxanthobacter</taxon>
    </lineage>
</organism>
<reference evidence="3 4" key="1">
    <citation type="submission" date="2016-12" db="EMBL/GenBank/DDBJ databases">
        <authorList>
            <person name="Song W.-J."/>
            <person name="Kurnit D.M."/>
        </authorList>
    </citation>
    <scope>NUCLEOTIDE SEQUENCE [LARGE SCALE GENOMIC DNA]</scope>
    <source>
        <strain evidence="3 4">DSM 19599</strain>
    </source>
</reference>
<feature type="compositionally biased region" description="Basic and acidic residues" evidence="2">
    <location>
        <begin position="349"/>
        <end position="427"/>
    </location>
</feature>
<gene>
    <name evidence="3" type="ORF">SAMN02745172_03151</name>
</gene>
<dbReference type="OrthoDB" id="9832955at2"/>
<keyword evidence="1" id="KW-0175">Coiled coil</keyword>
<evidence type="ECO:0000313" key="4">
    <source>
        <dbReference type="Proteomes" id="UP000186406"/>
    </source>
</evidence>
<evidence type="ECO:0000256" key="2">
    <source>
        <dbReference type="SAM" id="MobiDB-lite"/>
    </source>
</evidence>
<dbReference type="STRING" id="1123029.SAMN02745172_03151"/>
<feature type="region of interest" description="Disordered" evidence="2">
    <location>
        <begin position="322"/>
        <end position="460"/>
    </location>
</feature>
<evidence type="ECO:0000313" key="3">
    <source>
        <dbReference type="EMBL" id="SHO66492.1"/>
    </source>
</evidence>
<feature type="coiled-coil region" evidence="1">
    <location>
        <begin position="477"/>
        <end position="504"/>
    </location>
</feature>
<proteinExistence type="predicted"/>
<dbReference type="EMBL" id="FRXO01000006">
    <property type="protein sequence ID" value="SHO66492.1"/>
    <property type="molecule type" value="Genomic_DNA"/>
</dbReference>
<protein>
    <submittedName>
        <fullName evidence="3">Uncharacterized protein</fullName>
    </submittedName>
</protein>
<dbReference type="RefSeq" id="WP_073630379.1">
    <property type="nucleotide sequence ID" value="NZ_FRXO01000006.1"/>
</dbReference>
<accession>A0A1M7ZNU7</accession>
<sequence>MKNNDDAVPGSENSNDALSSDILKSIVGGARSGENAHVDGETAIGLTAGAEAAKLAENDAAKAGEAKGAAAEKSTVDVLKADTRVGEGGAFTSKLTLSAAQFDPNSKQLLQKTADVSISGVKGNPDGVKVSVQDQAGKTVELSAGDVALKAKAGDALYQKISDHLKELDGKGKKTDPNFTKDIEKSMRSTAVEVDAHLQAAKTYTKTTYKIDSDGNVEKETKSTKLDAEKAAADKAKTVAENTDKHTTSWDAQKADAQKAQEQKAKPQQDLDRAYKDLRDGSRAATGAADAVKTLAKAQDKAENDHKAATANLNAAEAKFKNAVADPKSDPSGKAGSDLAKAQMAHGASEQKVKATGEALKAGEQKLADARKAVDDAKAKVTSDDAGKKAMKSADSDDGRARSKSVDGSDKSAKKAEGEEGRERSKSVDGSAKGAEKPDETRPRANAITENPQKSMVDKAKDKIKDVASEKGWKVATKGVEAMLNSAAKEKAKAENNLHESTIDKIVAGGVSKTVDTDGNKVRESTTVAQVKIEGGATSYSSDLGKGASANWAVRAEAGKEVKNTTDLGDGKSLTTTNKVNASASFENKAGVTLTHNALTAEASTKVAVHAEANKSYAYKNGDVENTTTLGVAGDASAGAKAGVHLGYDGISASAKAVAEASIKAGITNETKVGSVTIEEKAAVYAAAKAEAKADAEVAFNPFAKDGKVKAKVGVGAEASAGVGAEGNVGLKSANGTGVEIGGGVYAGKVGAKFDGDVEFKDGKLQVGFQIGASLGIGASYNVNLAMDVGKATKNVAKAFTEIEDVGDAVLSPFKAVGGFFGGLFG</sequence>
<evidence type="ECO:0000256" key="1">
    <source>
        <dbReference type="SAM" id="Coils"/>
    </source>
</evidence>